<name>A0A396GPT3_MEDTR</name>
<evidence type="ECO:0000313" key="1">
    <source>
        <dbReference type="EMBL" id="RHN41594.1"/>
    </source>
</evidence>
<proteinExistence type="predicted"/>
<reference evidence="1" key="1">
    <citation type="journal article" date="2018" name="Nat. Plants">
        <title>Whole-genome landscape of Medicago truncatula symbiotic genes.</title>
        <authorList>
            <person name="Pecrix Y."/>
            <person name="Gamas P."/>
            <person name="Carrere S."/>
        </authorList>
    </citation>
    <scope>NUCLEOTIDE SEQUENCE</scope>
    <source>
        <tissue evidence="1">Leaves</tissue>
    </source>
</reference>
<dbReference type="AlphaFoldDB" id="A0A396GPT3"/>
<accession>A0A396GPT3</accession>
<gene>
    <name evidence="1" type="ORF">MtrunA17_Chr8g0367711</name>
</gene>
<dbReference type="Proteomes" id="UP000265566">
    <property type="component" value="Chromosome 8"/>
</dbReference>
<organism evidence="1">
    <name type="scientific">Medicago truncatula</name>
    <name type="common">Barrel medic</name>
    <name type="synonym">Medicago tribuloides</name>
    <dbReference type="NCBI Taxonomy" id="3880"/>
    <lineage>
        <taxon>Eukaryota</taxon>
        <taxon>Viridiplantae</taxon>
        <taxon>Streptophyta</taxon>
        <taxon>Embryophyta</taxon>
        <taxon>Tracheophyta</taxon>
        <taxon>Spermatophyta</taxon>
        <taxon>Magnoliopsida</taxon>
        <taxon>eudicotyledons</taxon>
        <taxon>Gunneridae</taxon>
        <taxon>Pentapetalae</taxon>
        <taxon>rosids</taxon>
        <taxon>fabids</taxon>
        <taxon>Fabales</taxon>
        <taxon>Fabaceae</taxon>
        <taxon>Papilionoideae</taxon>
        <taxon>50 kb inversion clade</taxon>
        <taxon>NPAAA clade</taxon>
        <taxon>Hologalegina</taxon>
        <taxon>IRL clade</taxon>
        <taxon>Trifolieae</taxon>
        <taxon>Medicago</taxon>
    </lineage>
</organism>
<dbReference type="EMBL" id="PSQE01000008">
    <property type="protein sequence ID" value="RHN41594.1"/>
    <property type="molecule type" value="Genomic_DNA"/>
</dbReference>
<dbReference type="Gramene" id="rna47930">
    <property type="protein sequence ID" value="RHN41594.1"/>
    <property type="gene ID" value="gene47930"/>
</dbReference>
<sequence>MKDVSSISVQGMITASNNQVNCFQTITLTNNVDITFFTTKTKTYLDST</sequence>
<protein>
    <submittedName>
        <fullName evidence="1">Uncharacterized protein</fullName>
    </submittedName>
</protein>
<comment type="caution">
    <text evidence="1">The sequence shown here is derived from an EMBL/GenBank/DDBJ whole genome shotgun (WGS) entry which is preliminary data.</text>
</comment>